<evidence type="ECO:0000313" key="2">
    <source>
        <dbReference type="Proteomes" id="UP000010556"/>
    </source>
</evidence>
<keyword evidence="2" id="KW-1185">Reference proteome</keyword>
<dbReference type="EMBL" id="KB112968">
    <property type="protein sequence ID" value="ELK24162.1"/>
    <property type="molecule type" value="Genomic_DNA"/>
</dbReference>
<accession>L5LD84</accession>
<name>L5LD84_MYODS</name>
<dbReference type="AlphaFoldDB" id="L5LD84"/>
<organism evidence="1 2">
    <name type="scientific">Myotis davidii</name>
    <name type="common">David's myotis</name>
    <dbReference type="NCBI Taxonomy" id="225400"/>
    <lineage>
        <taxon>Eukaryota</taxon>
        <taxon>Metazoa</taxon>
        <taxon>Chordata</taxon>
        <taxon>Craniata</taxon>
        <taxon>Vertebrata</taxon>
        <taxon>Euteleostomi</taxon>
        <taxon>Mammalia</taxon>
        <taxon>Eutheria</taxon>
        <taxon>Laurasiatheria</taxon>
        <taxon>Chiroptera</taxon>
        <taxon>Yangochiroptera</taxon>
        <taxon>Vespertilionidae</taxon>
        <taxon>Myotis</taxon>
    </lineage>
</organism>
<proteinExistence type="predicted"/>
<protein>
    <submittedName>
        <fullName evidence="1">Uncharacterized protein</fullName>
    </submittedName>
</protein>
<gene>
    <name evidence="1" type="ORF">MDA_GLEAN10019462</name>
</gene>
<evidence type="ECO:0000313" key="1">
    <source>
        <dbReference type="EMBL" id="ELK24162.1"/>
    </source>
</evidence>
<dbReference type="Proteomes" id="UP000010556">
    <property type="component" value="Unassembled WGS sequence"/>
</dbReference>
<reference evidence="2" key="1">
    <citation type="journal article" date="2013" name="Science">
        <title>Comparative analysis of bat genomes provides insight into the evolution of flight and immunity.</title>
        <authorList>
            <person name="Zhang G."/>
            <person name="Cowled C."/>
            <person name="Shi Z."/>
            <person name="Huang Z."/>
            <person name="Bishop-Lilly K.A."/>
            <person name="Fang X."/>
            <person name="Wynne J.W."/>
            <person name="Xiong Z."/>
            <person name="Baker M.L."/>
            <person name="Zhao W."/>
            <person name="Tachedjian M."/>
            <person name="Zhu Y."/>
            <person name="Zhou P."/>
            <person name="Jiang X."/>
            <person name="Ng J."/>
            <person name="Yang L."/>
            <person name="Wu L."/>
            <person name="Xiao J."/>
            <person name="Feng Y."/>
            <person name="Chen Y."/>
            <person name="Sun X."/>
            <person name="Zhang Y."/>
            <person name="Marsh G.A."/>
            <person name="Crameri G."/>
            <person name="Broder C.C."/>
            <person name="Frey K.G."/>
            <person name="Wang L.F."/>
            <person name="Wang J."/>
        </authorList>
    </citation>
    <scope>NUCLEOTIDE SEQUENCE [LARGE SCALE GENOMIC DNA]</scope>
</reference>
<sequence length="59" mass="7015">MYPLGPYDARLRSLGFKTADVNTLRERHRTNTLPHGNFTLARHFFYWQQKQNQTGTNFT</sequence>